<dbReference type="Pfam" id="PF13472">
    <property type="entry name" value="Lipase_GDSL_2"/>
    <property type="match status" value="1"/>
</dbReference>
<dbReference type="PANTHER" id="PTHR37981:SF1">
    <property type="entry name" value="SGNH HYDROLASE-TYPE ESTERASE DOMAIN-CONTAINING PROTEIN"/>
    <property type="match status" value="1"/>
</dbReference>
<evidence type="ECO:0000313" key="6">
    <source>
        <dbReference type="EMBL" id="KMS59731.1"/>
    </source>
</evidence>
<dbReference type="RefSeq" id="WP_236710702.1">
    <property type="nucleotide sequence ID" value="NZ_KQ130452.1"/>
</dbReference>
<gene>
    <name evidence="6" type="ORF">V474_11070</name>
</gene>
<feature type="active site" description="Nucleophile" evidence="1">
    <location>
        <position position="93"/>
    </location>
</feature>
<evidence type="ECO:0000256" key="3">
    <source>
        <dbReference type="SAM" id="MobiDB-lite"/>
    </source>
</evidence>
<proteinExistence type="predicted"/>
<keyword evidence="2" id="KW-1015">Disulfide bond</keyword>
<dbReference type="InterPro" id="IPR013830">
    <property type="entry name" value="SGNH_hydro"/>
</dbReference>
<evidence type="ECO:0000313" key="7">
    <source>
        <dbReference type="Proteomes" id="UP000052268"/>
    </source>
</evidence>
<dbReference type="GO" id="GO:0006629">
    <property type="term" value="P:lipid metabolic process"/>
    <property type="evidence" value="ECO:0007669"/>
    <property type="project" value="TreeGrafter"/>
</dbReference>
<evidence type="ECO:0000256" key="4">
    <source>
        <dbReference type="SAM" id="SignalP"/>
    </source>
</evidence>
<dbReference type="Proteomes" id="UP000052268">
    <property type="component" value="Unassembled WGS sequence"/>
</dbReference>
<sequence>MTPVLRNLGAALLLGCAAASMPALAQQATTTDSAKASSVKKPKVEKPKVLKPKGKKGAPAPVEAAKVVLPAEATKPVVMESLLDKRYVAIGSSFAAGPQLPPSKPSWPARCGQSFNNYPTLLAERFGVELIDRSCSGATTENVLGPWNEVPPQIISVTPETRLVTVTIGGNDLSYIGNLFSATCAFNAKLAPVPGAKTRACGAVRIPTEADYVRDEAQLNEIARRIKATAPQARLVFVQYFNPLPKPGGLCPATPVSETDAAIVREIGRRLVEITSRVAEAHGVPAIEMNLSSAAHTPCDKEPWMIGSPAGYDGRQGLQWHLNKAGMQATADAIAAWLIKSGVKPVRSPVTAEPGLNPPGQAPTMTAPNAPAPAVPVPAPTVKAPAKPTTGTKR</sequence>
<keyword evidence="7" id="KW-1185">Reference proteome</keyword>
<feature type="disulfide bond" evidence="2">
    <location>
        <begin position="111"/>
        <end position="135"/>
    </location>
</feature>
<dbReference type="EMBL" id="JACU01000002">
    <property type="protein sequence ID" value="KMS59731.1"/>
    <property type="molecule type" value="Genomic_DNA"/>
</dbReference>
<accession>A0A0J7Y7C4</accession>
<feature type="compositionally biased region" description="Pro residues" evidence="3">
    <location>
        <begin position="370"/>
        <end position="379"/>
    </location>
</feature>
<dbReference type="AlphaFoldDB" id="A0A0J7Y7C4"/>
<evidence type="ECO:0000256" key="1">
    <source>
        <dbReference type="PIRSR" id="PIRSR637460-1"/>
    </source>
</evidence>
<dbReference type="InterPro" id="IPR037460">
    <property type="entry name" value="SEST-like"/>
</dbReference>
<dbReference type="InterPro" id="IPR036514">
    <property type="entry name" value="SGNH_hydro_sf"/>
</dbReference>
<organism evidence="6 7">
    <name type="scientific">Novosphingobium barchaimii LL02</name>
    <dbReference type="NCBI Taxonomy" id="1114963"/>
    <lineage>
        <taxon>Bacteria</taxon>
        <taxon>Pseudomonadati</taxon>
        <taxon>Pseudomonadota</taxon>
        <taxon>Alphaproteobacteria</taxon>
        <taxon>Sphingomonadales</taxon>
        <taxon>Sphingomonadaceae</taxon>
        <taxon>Novosphingobium</taxon>
    </lineage>
</organism>
<feature type="chain" id="PRO_5005292055" description="SGNH hydrolase-type esterase domain-containing protein" evidence="4">
    <location>
        <begin position="26"/>
        <end position="394"/>
    </location>
</feature>
<name>A0A0J7Y7C4_9SPHN</name>
<dbReference type="SUPFAM" id="SSF52266">
    <property type="entry name" value="SGNH hydrolase"/>
    <property type="match status" value="1"/>
</dbReference>
<feature type="region of interest" description="Disordered" evidence="3">
    <location>
        <begin position="347"/>
        <end position="394"/>
    </location>
</feature>
<dbReference type="PATRIC" id="fig|1114963.3.peg.1121"/>
<feature type="region of interest" description="Disordered" evidence="3">
    <location>
        <begin position="29"/>
        <end position="58"/>
    </location>
</feature>
<feature type="compositionally biased region" description="Low complexity" evidence="3">
    <location>
        <begin position="380"/>
        <end position="394"/>
    </location>
</feature>
<feature type="disulfide bond" evidence="2">
    <location>
        <begin position="251"/>
        <end position="299"/>
    </location>
</feature>
<feature type="domain" description="SGNH hydrolase-type esterase" evidence="5">
    <location>
        <begin position="89"/>
        <end position="329"/>
    </location>
</feature>
<dbReference type="GO" id="GO:0016788">
    <property type="term" value="F:hydrolase activity, acting on ester bonds"/>
    <property type="evidence" value="ECO:0007669"/>
    <property type="project" value="InterPro"/>
</dbReference>
<dbReference type="PANTHER" id="PTHR37981">
    <property type="entry name" value="LIPASE 2"/>
    <property type="match status" value="1"/>
</dbReference>
<evidence type="ECO:0000256" key="2">
    <source>
        <dbReference type="PIRSR" id="PIRSR637460-2"/>
    </source>
</evidence>
<dbReference type="CDD" id="cd01823">
    <property type="entry name" value="SEST_like"/>
    <property type="match status" value="1"/>
</dbReference>
<feature type="active site" evidence="1">
    <location>
        <position position="321"/>
    </location>
</feature>
<keyword evidence="4" id="KW-0732">Signal</keyword>
<protein>
    <recommendedName>
        <fullName evidence="5">SGNH hydrolase-type esterase domain-containing protein</fullName>
    </recommendedName>
</protein>
<feature type="disulfide bond" evidence="2">
    <location>
        <begin position="184"/>
        <end position="201"/>
    </location>
</feature>
<reference evidence="6 7" key="1">
    <citation type="journal article" date="2015" name="G3 (Bethesda)">
        <title>Insights into Ongoing Evolution of the Hexachlorocyclohexane Catabolic Pathway from Comparative Genomics of Ten Sphingomonadaceae Strains.</title>
        <authorList>
            <person name="Pearce S.L."/>
            <person name="Oakeshott J.G."/>
            <person name="Pandey G."/>
        </authorList>
    </citation>
    <scope>NUCLEOTIDE SEQUENCE [LARGE SCALE GENOMIC DNA]</scope>
    <source>
        <strain evidence="6 7">LL02</strain>
    </source>
</reference>
<feature type="signal peptide" evidence="4">
    <location>
        <begin position="1"/>
        <end position="25"/>
    </location>
</feature>
<dbReference type="Gene3D" id="3.40.50.1110">
    <property type="entry name" value="SGNH hydrolase"/>
    <property type="match status" value="1"/>
</dbReference>
<comment type="caution">
    <text evidence="6">The sequence shown here is derived from an EMBL/GenBank/DDBJ whole genome shotgun (WGS) entry which is preliminary data.</text>
</comment>
<evidence type="ECO:0000259" key="5">
    <source>
        <dbReference type="Pfam" id="PF13472"/>
    </source>
</evidence>